<comment type="caution">
    <text evidence="1">The sequence shown here is derived from an EMBL/GenBank/DDBJ whole genome shotgun (WGS) entry which is preliminary data.</text>
</comment>
<dbReference type="EMBL" id="JAGEPF010000046">
    <property type="protein sequence ID" value="MBO2465441.1"/>
    <property type="molecule type" value="Genomic_DNA"/>
</dbReference>
<name>A0ABS3S989_9ACTN</name>
<evidence type="ECO:0000313" key="1">
    <source>
        <dbReference type="EMBL" id="MBO2465441.1"/>
    </source>
</evidence>
<proteinExistence type="predicted"/>
<accession>A0ABS3S989</accession>
<organism evidence="1 2">
    <name type="scientific">Actinomadura violacea</name>
    <dbReference type="NCBI Taxonomy" id="2819934"/>
    <lineage>
        <taxon>Bacteria</taxon>
        <taxon>Bacillati</taxon>
        <taxon>Actinomycetota</taxon>
        <taxon>Actinomycetes</taxon>
        <taxon>Streptosporangiales</taxon>
        <taxon>Thermomonosporaceae</taxon>
        <taxon>Actinomadura</taxon>
    </lineage>
</organism>
<evidence type="ECO:0000313" key="2">
    <source>
        <dbReference type="Proteomes" id="UP000680206"/>
    </source>
</evidence>
<reference evidence="1 2" key="1">
    <citation type="submission" date="2021-03" db="EMBL/GenBank/DDBJ databases">
        <title>Actinomadura violae sp. nov., isolated from lichen in Thailand.</title>
        <authorList>
            <person name="Kanchanasin P."/>
            <person name="Saeng-In P."/>
            <person name="Phongsopitanun W."/>
            <person name="Yuki M."/>
            <person name="Kudo T."/>
            <person name="Ohkuma M."/>
            <person name="Tanasupawat S."/>
        </authorList>
    </citation>
    <scope>NUCLEOTIDE SEQUENCE [LARGE SCALE GENOMIC DNA]</scope>
    <source>
        <strain evidence="1 2">LCR2-06</strain>
    </source>
</reference>
<keyword evidence="2" id="KW-1185">Reference proteome</keyword>
<sequence length="82" mass="8438">MNLPRLTAEHALGPSLGTYATSAARLPDGMTVAPMASLSCLSSCVGPGTAIRCGVQCRADLDCWRRCAGVSQTDCLSACFAT</sequence>
<dbReference type="Proteomes" id="UP000680206">
    <property type="component" value="Unassembled WGS sequence"/>
</dbReference>
<protein>
    <submittedName>
        <fullName evidence="1">Uncharacterized protein</fullName>
    </submittedName>
</protein>
<dbReference type="RefSeq" id="WP_208252290.1">
    <property type="nucleotide sequence ID" value="NZ_JAGEPF010000046.1"/>
</dbReference>
<gene>
    <name evidence="1" type="ORF">J4709_48565</name>
</gene>